<gene>
    <name evidence="10" type="ORF">B7O87_02315</name>
</gene>
<evidence type="ECO:0000256" key="7">
    <source>
        <dbReference type="ARBA" id="ARBA00022840"/>
    </source>
</evidence>
<dbReference type="Gene3D" id="3.40.50.300">
    <property type="entry name" value="P-loop containing nucleotide triphosphate hydrolases"/>
    <property type="match status" value="1"/>
</dbReference>
<dbReference type="Pfam" id="PF01636">
    <property type="entry name" value="APH"/>
    <property type="match status" value="1"/>
</dbReference>
<evidence type="ECO:0000259" key="9">
    <source>
        <dbReference type="Pfam" id="PF01636"/>
    </source>
</evidence>
<comment type="catalytic activity">
    <reaction evidence="8">
        <text>D-gluconate + ATP = 6-phospho-D-gluconate + ADP + H(+)</text>
        <dbReference type="Rhea" id="RHEA:19433"/>
        <dbReference type="ChEBI" id="CHEBI:15378"/>
        <dbReference type="ChEBI" id="CHEBI:18391"/>
        <dbReference type="ChEBI" id="CHEBI:30616"/>
        <dbReference type="ChEBI" id="CHEBI:58759"/>
        <dbReference type="ChEBI" id="CHEBI:456216"/>
        <dbReference type="EC" id="2.7.1.12"/>
    </reaction>
</comment>
<evidence type="ECO:0000256" key="6">
    <source>
        <dbReference type="ARBA" id="ARBA00022777"/>
    </source>
</evidence>
<accession>A0A1X4GBY3</accession>
<dbReference type="RefSeq" id="WP_009342713.1">
    <property type="nucleotide sequence ID" value="NZ_NBYN01000009.1"/>
</dbReference>
<dbReference type="SUPFAM" id="SSF52540">
    <property type="entry name" value="P-loop containing nucleoside triphosphate hydrolases"/>
    <property type="match status" value="1"/>
</dbReference>
<dbReference type="EMBL" id="NBYN01000009">
    <property type="protein sequence ID" value="OSO94633.1"/>
    <property type="molecule type" value="Genomic_DNA"/>
</dbReference>
<dbReference type="InterPro" id="IPR011009">
    <property type="entry name" value="Kinase-like_dom_sf"/>
</dbReference>
<dbReference type="PANTHER" id="PTHR43883">
    <property type="entry name" value="SLR0207 PROTEIN"/>
    <property type="match status" value="1"/>
</dbReference>
<dbReference type="PRINTS" id="PR01100">
    <property type="entry name" value="SHIKIMTKNASE"/>
</dbReference>
<dbReference type="PANTHER" id="PTHR43883:SF1">
    <property type="entry name" value="GLUCONOKINASE"/>
    <property type="match status" value="1"/>
</dbReference>
<protein>
    <recommendedName>
        <fullName evidence="3">gluconokinase</fullName>
        <ecNumber evidence="3">2.7.1.12</ecNumber>
    </recommendedName>
</protein>
<evidence type="ECO:0000256" key="3">
    <source>
        <dbReference type="ARBA" id="ARBA00012054"/>
    </source>
</evidence>
<sequence length="517" mass="59155">METTSLENLVHHMLQAEFYPHPVTQPIQVIQTHVSWVVLTGDYVYKLKKSVNFGFLDYSTLDRRLHFCQEELRLNQRGASKLYLQVVPITWSGGKYHLGGKGEIVEYAVKMRQFPEDALFSQLLSQGKLNQLHLQELGRVLAEYHTKCLTNDYISGFGQVGLVRSAIEENYIQTLKYIEKYSGGPQTQSRFEETKAYTDKFCQQYSELFASRVAQQRIRECHGDLHLANIALWNEEIILFDCIEFNETFRFVDVMYDVAFTVMDLETKGREDLANTFLNTYVEETGDWEGLQILPLYLTRQAYVRAKVNSFLLDDKAIGSETRAIAAQTAEKYYQQAWKYTQARQGQLILMSGLSGSGKSTTGRYLAAKLGAVHLRSDAVRKHLGGISLRERGSNEIYTPEMTQKTYNRLLVLGITLANQGWSVILDAKYDRKHLRQQVIDQANKHQLPGKIVYCTAPLEVLEERIVHRSNDITDATPELLAGQVAQYEPFTEEELPYIMVVDATQPLAQQISGKFR</sequence>
<dbReference type="Proteomes" id="UP000192997">
    <property type="component" value="Unassembled WGS sequence"/>
</dbReference>
<dbReference type="Pfam" id="PF13671">
    <property type="entry name" value="AAA_33"/>
    <property type="match status" value="1"/>
</dbReference>
<proteinExistence type="inferred from homology"/>
<comment type="similarity">
    <text evidence="2">Belongs to the gluconokinase GntK/GntV family.</text>
</comment>
<keyword evidence="6 10" id="KW-0418">Kinase</keyword>
<reference evidence="11" key="1">
    <citation type="submission" date="2017-04" db="EMBL/GenBank/DDBJ databases">
        <authorList>
            <person name="Abreu V.A."/>
            <person name="Popin R.V."/>
            <person name="Rigonato J."/>
            <person name="Andreote A.P."/>
            <person name="Schaker P.C."/>
            <person name="Hoff-Risseti C."/>
            <person name="Alvarenga D.O."/>
            <person name="Varani A.M."/>
            <person name="Fiore M.F."/>
        </authorList>
    </citation>
    <scope>NUCLEOTIDE SEQUENCE [LARGE SCALE GENOMIC DNA]</scope>
    <source>
        <strain evidence="11">CENA303</strain>
    </source>
</reference>
<evidence type="ECO:0000256" key="5">
    <source>
        <dbReference type="ARBA" id="ARBA00022741"/>
    </source>
</evidence>
<comment type="pathway">
    <text evidence="1">Carbohydrate acid metabolism.</text>
</comment>
<dbReference type="EC" id="2.7.1.12" evidence="3"/>
<dbReference type="InterPro" id="IPR006001">
    <property type="entry name" value="Therm_gnt_kin"/>
</dbReference>
<dbReference type="SUPFAM" id="SSF56112">
    <property type="entry name" value="Protein kinase-like (PK-like)"/>
    <property type="match status" value="1"/>
</dbReference>
<evidence type="ECO:0000256" key="8">
    <source>
        <dbReference type="ARBA" id="ARBA00048090"/>
    </source>
</evidence>
<dbReference type="InterPro" id="IPR002575">
    <property type="entry name" value="Aminoglycoside_PTrfase"/>
</dbReference>
<evidence type="ECO:0000313" key="10">
    <source>
        <dbReference type="EMBL" id="OSO94633.1"/>
    </source>
</evidence>
<dbReference type="InterPro" id="IPR027417">
    <property type="entry name" value="P-loop_NTPase"/>
</dbReference>
<evidence type="ECO:0000256" key="1">
    <source>
        <dbReference type="ARBA" id="ARBA00004761"/>
    </source>
</evidence>
<feature type="domain" description="Aminoglycoside phosphotransferase" evidence="9">
    <location>
        <begin position="167"/>
        <end position="292"/>
    </location>
</feature>
<keyword evidence="7" id="KW-0067">ATP-binding</keyword>
<keyword evidence="5" id="KW-0547">Nucleotide-binding</keyword>
<dbReference type="AlphaFoldDB" id="A0A1X4GBY3"/>
<evidence type="ECO:0000313" key="11">
    <source>
        <dbReference type="Proteomes" id="UP000192997"/>
    </source>
</evidence>
<evidence type="ECO:0000256" key="2">
    <source>
        <dbReference type="ARBA" id="ARBA00008420"/>
    </source>
</evidence>
<dbReference type="GO" id="GO:0005975">
    <property type="term" value="P:carbohydrate metabolic process"/>
    <property type="evidence" value="ECO:0007669"/>
    <property type="project" value="InterPro"/>
</dbReference>
<dbReference type="GO" id="GO:0005524">
    <property type="term" value="F:ATP binding"/>
    <property type="evidence" value="ECO:0007669"/>
    <property type="project" value="UniProtKB-KW"/>
</dbReference>
<dbReference type="Gene3D" id="3.90.1200.10">
    <property type="match status" value="1"/>
</dbReference>
<dbReference type="GO" id="GO:0046316">
    <property type="term" value="F:gluconokinase activity"/>
    <property type="evidence" value="ECO:0007669"/>
    <property type="project" value="UniProtKB-EC"/>
</dbReference>
<dbReference type="CDD" id="cd02021">
    <property type="entry name" value="GntK"/>
    <property type="match status" value="1"/>
</dbReference>
<name>A0A1X4GBY3_9CYAN</name>
<dbReference type="InterPro" id="IPR052732">
    <property type="entry name" value="Cell-binding_unc_protein"/>
</dbReference>
<organism evidence="10 11">
    <name type="scientific">Cylindrospermopsis raciborskii CENA303</name>
    <dbReference type="NCBI Taxonomy" id="1170769"/>
    <lineage>
        <taxon>Bacteria</taxon>
        <taxon>Bacillati</taxon>
        <taxon>Cyanobacteriota</taxon>
        <taxon>Cyanophyceae</taxon>
        <taxon>Nostocales</taxon>
        <taxon>Aphanizomenonaceae</taxon>
        <taxon>Cylindrospermopsis</taxon>
    </lineage>
</organism>
<comment type="caution">
    <text evidence="10">The sequence shown here is derived from an EMBL/GenBank/DDBJ whole genome shotgun (WGS) entry which is preliminary data.</text>
</comment>
<evidence type="ECO:0000256" key="4">
    <source>
        <dbReference type="ARBA" id="ARBA00022679"/>
    </source>
</evidence>
<keyword evidence="4" id="KW-0808">Transferase</keyword>